<dbReference type="EMBL" id="JH658307">
    <property type="protein sequence ID" value="EXL92630.1"/>
    <property type="molecule type" value="Genomic_DNA"/>
</dbReference>
<reference evidence="2" key="1">
    <citation type="submission" date="2011-11" db="EMBL/GenBank/DDBJ databases">
        <title>The Genome Sequence of Fusarium oxysporum II5.</title>
        <authorList>
            <consortium name="The Broad Institute Genome Sequencing Platform"/>
            <person name="Ma L.-J."/>
            <person name="Gale L.R."/>
            <person name="Schwartz D.C."/>
            <person name="Zhou S."/>
            <person name="Corby-Kistler H."/>
            <person name="Young S.K."/>
            <person name="Zeng Q."/>
            <person name="Gargeya S."/>
            <person name="Fitzgerald M."/>
            <person name="Haas B."/>
            <person name="Abouelleil A."/>
            <person name="Alvarado L."/>
            <person name="Arachchi H.M."/>
            <person name="Berlin A."/>
            <person name="Brown A."/>
            <person name="Chapman S.B."/>
            <person name="Chen Z."/>
            <person name="Dunbar C."/>
            <person name="Freedman E."/>
            <person name="Gearin G."/>
            <person name="Goldberg J."/>
            <person name="Griggs A."/>
            <person name="Gujja S."/>
            <person name="Heiman D."/>
            <person name="Howarth C."/>
            <person name="Larson L."/>
            <person name="Lui A."/>
            <person name="MacDonald P.J.P."/>
            <person name="Montmayeur A."/>
            <person name="Murphy C."/>
            <person name="Neiman D."/>
            <person name="Pearson M."/>
            <person name="Priest M."/>
            <person name="Roberts A."/>
            <person name="Saif S."/>
            <person name="Shea T."/>
            <person name="Shenoy N."/>
            <person name="Sisk P."/>
            <person name="Stolte C."/>
            <person name="Sykes S."/>
            <person name="Wortman J."/>
            <person name="Nusbaum C."/>
            <person name="Birren B."/>
        </authorList>
    </citation>
    <scope>NUCLEOTIDE SEQUENCE [LARGE SCALE GENOMIC DNA]</scope>
    <source>
        <strain evidence="2">54006</strain>
    </source>
</reference>
<accession>X0J8I7</accession>
<evidence type="ECO:0000313" key="2">
    <source>
        <dbReference type="EMBL" id="EXL92630.1"/>
    </source>
</evidence>
<evidence type="ECO:0000256" key="1">
    <source>
        <dbReference type="SAM" id="MobiDB-lite"/>
    </source>
</evidence>
<reference evidence="2" key="2">
    <citation type="submission" date="2012-05" db="EMBL/GenBank/DDBJ databases">
        <title>The Genome Annotation of Fusarium oxysporum II5.</title>
        <authorList>
            <consortium name="The Broad Institute Genomics Platform"/>
            <person name="Ma L.-J."/>
            <person name="Corby-Kistler H."/>
            <person name="Broz K."/>
            <person name="Gale L.R."/>
            <person name="Jonkers W."/>
            <person name="O'Donnell K."/>
            <person name="Ploetz R."/>
            <person name="Steinberg C."/>
            <person name="Schwartz D.C."/>
            <person name="VanEtten H."/>
            <person name="Zhou S."/>
            <person name="Young S.K."/>
            <person name="Zeng Q."/>
            <person name="Gargeya S."/>
            <person name="Fitzgerald M."/>
            <person name="Abouelleil A."/>
            <person name="Alvarado L."/>
            <person name="Chapman S.B."/>
            <person name="Gainer-Dewar J."/>
            <person name="Goldberg J."/>
            <person name="Griggs A."/>
            <person name="Gujja S."/>
            <person name="Hansen M."/>
            <person name="Howarth C."/>
            <person name="Imamovic A."/>
            <person name="Ireland A."/>
            <person name="Larimer J."/>
            <person name="McCowan C."/>
            <person name="Murphy C."/>
            <person name="Pearson M."/>
            <person name="Poon T.W."/>
            <person name="Priest M."/>
            <person name="Roberts A."/>
            <person name="Saif S."/>
            <person name="Shea T."/>
            <person name="Sykes S."/>
            <person name="Wortman J."/>
            <person name="Nusbaum C."/>
            <person name="Birren B."/>
        </authorList>
    </citation>
    <scope>NUCLEOTIDE SEQUENCE</scope>
    <source>
        <strain evidence="2">54006</strain>
    </source>
</reference>
<dbReference type="VEuPathDB" id="FungiDB:FOIG_14370"/>
<name>X0J8I7_FUSO5</name>
<gene>
    <name evidence="2" type="ORF">FOIG_14370</name>
</gene>
<protein>
    <submittedName>
        <fullName evidence="2">Uncharacterized protein</fullName>
    </submittedName>
</protein>
<dbReference type="HOGENOM" id="CLU_3299422_0_0_1"/>
<sequence>MEDERGYRTGQGGCKGHKAWAPDARLEPAPLKLEAITLGF</sequence>
<dbReference type="Proteomes" id="UP000030685">
    <property type="component" value="Unassembled WGS sequence"/>
</dbReference>
<dbReference type="AlphaFoldDB" id="X0J8I7"/>
<proteinExistence type="predicted"/>
<organism evidence="2">
    <name type="scientific">Fusarium odoratissimum (strain NRRL 54006)</name>
    <dbReference type="NCBI Taxonomy" id="1089451"/>
    <lineage>
        <taxon>Eukaryota</taxon>
        <taxon>Fungi</taxon>
        <taxon>Dikarya</taxon>
        <taxon>Ascomycota</taxon>
        <taxon>Pezizomycotina</taxon>
        <taxon>Sordariomycetes</taxon>
        <taxon>Hypocreomycetidae</taxon>
        <taxon>Hypocreales</taxon>
        <taxon>Nectriaceae</taxon>
        <taxon>Fusarium</taxon>
        <taxon>Fusarium oxysporum species complex</taxon>
        <taxon>Fusarium oxysporum f. sp. cubense (strain race 4)</taxon>
    </lineage>
</organism>
<dbReference type="RefSeq" id="XP_031054720.1">
    <property type="nucleotide sequence ID" value="XM_031215595.1"/>
</dbReference>
<feature type="region of interest" description="Disordered" evidence="1">
    <location>
        <begin position="1"/>
        <end position="20"/>
    </location>
</feature>
<dbReference type="GeneID" id="42039545"/>